<proteinExistence type="predicted"/>
<feature type="compositionally biased region" description="Low complexity" evidence="1">
    <location>
        <begin position="119"/>
        <end position="132"/>
    </location>
</feature>
<gene>
    <name evidence="3" type="ORF">MCHLO_09988</name>
</gene>
<feature type="compositionally biased region" description="Pro residues" evidence="1">
    <location>
        <begin position="100"/>
        <end position="118"/>
    </location>
</feature>
<dbReference type="Proteomes" id="UP000815677">
    <property type="component" value="Unassembled WGS sequence"/>
</dbReference>
<accession>A0ABQ0LPI0</accession>
<organism evidence="3 4">
    <name type="scientific">Mycena chlorophos</name>
    <name type="common">Agaric fungus</name>
    <name type="synonym">Agaricus chlorophos</name>
    <dbReference type="NCBI Taxonomy" id="658473"/>
    <lineage>
        <taxon>Eukaryota</taxon>
        <taxon>Fungi</taxon>
        <taxon>Dikarya</taxon>
        <taxon>Basidiomycota</taxon>
        <taxon>Agaricomycotina</taxon>
        <taxon>Agaricomycetes</taxon>
        <taxon>Agaricomycetidae</taxon>
        <taxon>Agaricales</taxon>
        <taxon>Marasmiineae</taxon>
        <taxon>Mycenaceae</taxon>
        <taxon>Mycena</taxon>
    </lineage>
</organism>
<evidence type="ECO:0000256" key="1">
    <source>
        <dbReference type="SAM" id="MobiDB-lite"/>
    </source>
</evidence>
<evidence type="ECO:0000313" key="4">
    <source>
        <dbReference type="Proteomes" id="UP000815677"/>
    </source>
</evidence>
<keyword evidence="4" id="KW-1185">Reference proteome</keyword>
<protein>
    <submittedName>
        <fullName evidence="3">Uncharacterized protein</fullName>
    </submittedName>
</protein>
<feature type="region of interest" description="Disordered" evidence="1">
    <location>
        <begin position="82"/>
        <end position="166"/>
    </location>
</feature>
<feature type="chain" id="PRO_5045275530" evidence="2">
    <location>
        <begin position="21"/>
        <end position="166"/>
    </location>
</feature>
<keyword evidence="2" id="KW-0732">Signal</keyword>
<reference evidence="3" key="1">
    <citation type="submission" date="2014-09" db="EMBL/GenBank/DDBJ databases">
        <title>Genome sequence of the luminous mushroom Mycena chlorophos for searching fungal bioluminescence genes.</title>
        <authorList>
            <person name="Tanaka Y."/>
            <person name="Kasuga D."/>
            <person name="Oba Y."/>
            <person name="Hase S."/>
            <person name="Sato K."/>
            <person name="Oba Y."/>
            <person name="Sakakibara Y."/>
        </authorList>
    </citation>
    <scope>NUCLEOTIDE SEQUENCE</scope>
</reference>
<evidence type="ECO:0000256" key="2">
    <source>
        <dbReference type="SAM" id="SignalP"/>
    </source>
</evidence>
<feature type="compositionally biased region" description="Basic residues" evidence="1">
    <location>
        <begin position="142"/>
        <end position="154"/>
    </location>
</feature>
<name>A0ABQ0LPI0_MYCCL</name>
<feature type="signal peptide" evidence="2">
    <location>
        <begin position="1"/>
        <end position="20"/>
    </location>
</feature>
<evidence type="ECO:0000313" key="3">
    <source>
        <dbReference type="EMBL" id="GAT52982.1"/>
    </source>
</evidence>
<dbReference type="EMBL" id="DF848044">
    <property type="protein sequence ID" value="GAT52982.1"/>
    <property type="molecule type" value="Genomic_DNA"/>
</dbReference>
<sequence>MCSLRIFLALFCLLAALANALPTPSPMASPRSLLGMRYVYSANYPPPDPKDALLKSLRIVPRQATLDRGARFERRMVLAKTNAPPMTIANNNMLSHQQLVPPPQPTPTPSPSPVPSVPTAPLAVPSSSSVAPTPSPGSRESKPKKHHVKLKKTTATKPKPSHVSQE</sequence>